<keyword evidence="12" id="KW-0408">Iron</keyword>
<dbReference type="GO" id="GO:0008270">
    <property type="term" value="F:zinc ion binding"/>
    <property type="evidence" value="ECO:0007669"/>
    <property type="project" value="TreeGrafter"/>
</dbReference>
<dbReference type="GO" id="GO:0000976">
    <property type="term" value="F:transcription cis-regulatory region binding"/>
    <property type="evidence" value="ECO:0007669"/>
    <property type="project" value="TreeGrafter"/>
</dbReference>
<name>U2V215_9ACTN</name>
<dbReference type="EMBL" id="AWEZ01000062">
    <property type="protein sequence ID" value="ERL06721.1"/>
    <property type="molecule type" value="Genomic_DNA"/>
</dbReference>
<evidence type="ECO:0000256" key="11">
    <source>
        <dbReference type="PIRSR" id="PIRSR602481-1"/>
    </source>
</evidence>
<dbReference type="GO" id="GO:1900376">
    <property type="term" value="P:regulation of secondary metabolite biosynthetic process"/>
    <property type="evidence" value="ECO:0007669"/>
    <property type="project" value="TreeGrafter"/>
</dbReference>
<keyword evidence="8" id="KW-0805">Transcription regulation</keyword>
<dbReference type="RefSeq" id="WP_021726789.1">
    <property type="nucleotide sequence ID" value="NZ_AWEZ01000062.1"/>
</dbReference>
<keyword evidence="5" id="KW-0678">Repressor</keyword>
<evidence type="ECO:0000256" key="10">
    <source>
        <dbReference type="ARBA" id="ARBA00023163"/>
    </source>
</evidence>
<sequence length="138" mass="14984">MTGRRTYNTRQRQAIQGFMAAHSDRYLSVDDVFGRMRAAGTTVGRTTTYRTLEALVGAGTVAKVISPGRGEALYRLIDVAHAGEGQMVCLSCGRVVALDCGHLHELAEHVHSEHGFSIELSRTVLYGTCGTCEERARG</sequence>
<dbReference type="STRING" id="1125712.HMPREF1316_0562"/>
<dbReference type="SUPFAM" id="SSF46785">
    <property type="entry name" value="Winged helix' DNA-binding domain"/>
    <property type="match status" value="1"/>
</dbReference>
<evidence type="ECO:0000256" key="2">
    <source>
        <dbReference type="ARBA" id="ARBA00007957"/>
    </source>
</evidence>
<dbReference type="Gene3D" id="3.30.1490.190">
    <property type="match status" value="1"/>
</dbReference>
<feature type="binding site" evidence="11">
    <location>
        <position position="132"/>
    </location>
    <ligand>
        <name>Zn(2+)</name>
        <dbReference type="ChEBI" id="CHEBI:29105"/>
    </ligand>
</feature>
<dbReference type="InterPro" id="IPR036390">
    <property type="entry name" value="WH_DNA-bd_sf"/>
</dbReference>
<evidence type="ECO:0000256" key="6">
    <source>
        <dbReference type="ARBA" id="ARBA00022723"/>
    </source>
</evidence>
<comment type="subcellular location">
    <subcellularLocation>
        <location evidence="1">Cytoplasm</location>
    </subcellularLocation>
</comment>
<dbReference type="CDD" id="cd07153">
    <property type="entry name" value="Fur_like"/>
    <property type="match status" value="1"/>
</dbReference>
<evidence type="ECO:0000313" key="14">
    <source>
        <dbReference type="Proteomes" id="UP000016638"/>
    </source>
</evidence>
<feature type="binding site" evidence="11">
    <location>
        <position position="129"/>
    </location>
    <ligand>
        <name>Zn(2+)</name>
        <dbReference type="ChEBI" id="CHEBI:29105"/>
    </ligand>
</feature>
<dbReference type="GO" id="GO:0005829">
    <property type="term" value="C:cytosol"/>
    <property type="evidence" value="ECO:0007669"/>
    <property type="project" value="TreeGrafter"/>
</dbReference>
<dbReference type="PANTHER" id="PTHR33202">
    <property type="entry name" value="ZINC UPTAKE REGULATION PROTEIN"/>
    <property type="match status" value="1"/>
</dbReference>
<evidence type="ECO:0000256" key="1">
    <source>
        <dbReference type="ARBA" id="ARBA00004496"/>
    </source>
</evidence>
<comment type="caution">
    <text evidence="13">The sequence shown here is derived from an EMBL/GenBank/DDBJ whole genome shotgun (WGS) entry which is preliminary data.</text>
</comment>
<feature type="binding site" evidence="11">
    <location>
        <position position="89"/>
    </location>
    <ligand>
        <name>Zn(2+)</name>
        <dbReference type="ChEBI" id="CHEBI:29105"/>
    </ligand>
</feature>
<dbReference type="InterPro" id="IPR043135">
    <property type="entry name" value="Fur_C"/>
</dbReference>
<organism evidence="13 14">
    <name type="scientific">Olsenella profusa F0195</name>
    <dbReference type="NCBI Taxonomy" id="1125712"/>
    <lineage>
        <taxon>Bacteria</taxon>
        <taxon>Bacillati</taxon>
        <taxon>Actinomycetota</taxon>
        <taxon>Coriobacteriia</taxon>
        <taxon>Coriobacteriales</taxon>
        <taxon>Atopobiaceae</taxon>
        <taxon>Olsenella</taxon>
    </lineage>
</organism>
<dbReference type="GO" id="GO:0003700">
    <property type="term" value="F:DNA-binding transcription factor activity"/>
    <property type="evidence" value="ECO:0007669"/>
    <property type="project" value="InterPro"/>
</dbReference>
<evidence type="ECO:0000256" key="8">
    <source>
        <dbReference type="ARBA" id="ARBA00023015"/>
    </source>
</evidence>
<evidence type="ECO:0000313" key="13">
    <source>
        <dbReference type="EMBL" id="ERL06721.1"/>
    </source>
</evidence>
<dbReference type="Pfam" id="PF01475">
    <property type="entry name" value="FUR"/>
    <property type="match status" value="1"/>
</dbReference>
<comment type="subunit">
    <text evidence="3">Homodimer.</text>
</comment>
<evidence type="ECO:0000256" key="9">
    <source>
        <dbReference type="ARBA" id="ARBA00023125"/>
    </source>
</evidence>
<reference evidence="13 14" key="1">
    <citation type="submission" date="2013-08" db="EMBL/GenBank/DDBJ databases">
        <authorList>
            <person name="Durkin A.S."/>
            <person name="Haft D.R."/>
            <person name="McCorrison J."/>
            <person name="Torralba M."/>
            <person name="Gillis M."/>
            <person name="Haft D.H."/>
            <person name="Methe B."/>
            <person name="Sutton G."/>
            <person name="Nelson K.E."/>
        </authorList>
    </citation>
    <scope>NUCLEOTIDE SEQUENCE [LARGE SCALE GENOMIC DNA]</scope>
    <source>
        <strain evidence="13 14">F0195</strain>
    </source>
</reference>
<evidence type="ECO:0000256" key="12">
    <source>
        <dbReference type="PIRSR" id="PIRSR602481-2"/>
    </source>
</evidence>
<dbReference type="Gene3D" id="1.10.10.10">
    <property type="entry name" value="Winged helix-like DNA-binding domain superfamily/Winged helix DNA-binding domain"/>
    <property type="match status" value="1"/>
</dbReference>
<accession>U2V215</accession>
<dbReference type="InterPro" id="IPR002481">
    <property type="entry name" value="FUR"/>
</dbReference>
<dbReference type="OrthoDB" id="8659436at2"/>
<dbReference type="GO" id="GO:0045892">
    <property type="term" value="P:negative regulation of DNA-templated transcription"/>
    <property type="evidence" value="ECO:0007669"/>
    <property type="project" value="TreeGrafter"/>
</dbReference>
<dbReference type="eggNOG" id="COG0735">
    <property type="taxonomic scope" value="Bacteria"/>
</dbReference>
<dbReference type="AlphaFoldDB" id="U2V215"/>
<comment type="cofactor">
    <cofactor evidence="12">
        <name>Mn(2+)</name>
        <dbReference type="ChEBI" id="CHEBI:29035"/>
    </cofactor>
    <cofactor evidence="12">
        <name>Fe(2+)</name>
        <dbReference type="ChEBI" id="CHEBI:29033"/>
    </cofactor>
    <text evidence="12">Binds 1 Mn(2+) or Fe(2+) ion per subunit.</text>
</comment>
<feature type="binding site" evidence="12">
    <location>
        <position position="81"/>
    </location>
    <ligand>
        <name>Fe cation</name>
        <dbReference type="ChEBI" id="CHEBI:24875"/>
    </ligand>
</feature>
<keyword evidence="6 11" id="KW-0479">Metal-binding</keyword>
<dbReference type="InterPro" id="IPR036388">
    <property type="entry name" value="WH-like_DNA-bd_sf"/>
</dbReference>
<evidence type="ECO:0000256" key="4">
    <source>
        <dbReference type="ARBA" id="ARBA00022490"/>
    </source>
</evidence>
<keyword evidence="10" id="KW-0804">Transcription</keyword>
<dbReference type="PANTHER" id="PTHR33202:SF2">
    <property type="entry name" value="FERRIC UPTAKE REGULATION PROTEIN"/>
    <property type="match status" value="1"/>
</dbReference>
<comment type="cofactor">
    <cofactor evidence="11">
        <name>Zn(2+)</name>
        <dbReference type="ChEBI" id="CHEBI:29105"/>
    </cofactor>
    <text evidence="11">Binds 1 zinc ion per subunit.</text>
</comment>
<dbReference type="PATRIC" id="fig|1125712.3.peg.1983"/>
<keyword evidence="14" id="KW-1185">Reference proteome</keyword>
<protein>
    <submittedName>
        <fullName evidence="13">Ferric uptake regulator family protein</fullName>
    </submittedName>
</protein>
<gene>
    <name evidence="13" type="ORF">HMPREF1316_0562</name>
</gene>
<evidence type="ECO:0000256" key="3">
    <source>
        <dbReference type="ARBA" id="ARBA00011738"/>
    </source>
</evidence>
<evidence type="ECO:0000256" key="5">
    <source>
        <dbReference type="ARBA" id="ARBA00022491"/>
    </source>
</evidence>
<evidence type="ECO:0000256" key="7">
    <source>
        <dbReference type="ARBA" id="ARBA00022833"/>
    </source>
</evidence>
<keyword evidence="4" id="KW-0963">Cytoplasm</keyword>
<feature type="binding site" evidence="11">
    <location>
        <position position="92"/>
    </location>
    <ligand>
        <name>Zn(2+)</name>
        <dbReference type="ChEBI" id="CHEBI:29105"/>
    </ligand>
</feature>
<proteinExistence type="inferred from homology"/>
<comment type="similarity">
    <text evidence="2">Belongs to the Fur family.</text>
</comment>
<keyword evidence="9" id="KW-0238">DNA-binding</keyword>
<dbReference type="Proteomes" id="UP000016638">
    <property type="component" value="Unassembled WGS sequence"/>
</dbReference>
<keyword evidence="7 11" id="KW-0862">Zinc</keyword>